<dbReference type="GO" id="GO:0005829">
    <property type="term" value="C:cytosol"/>
    <property type="evidence" value="ECO:0007669"/>
    <property type="project" value="TreeGrafter"/>
</dbReference>
<keyword evidence="2 3" id="KW-0450">Lipoyl</keyword>
<dbReference type="InterPro" id="IPR017453">
    <property type="entry name" value="GCV_H_sub"/>
</dbReference>
<dbReference type="Pfam" id="PF01597">
    <property type="entry name" value="GCV_H"/>
    <property type="match status" value="1"/>
</dbReference>
<dbReference type="PROSITE" id="PS50968">
    <property type="entry name" value="BIOTINYL_LIPOYL"/>
    <property type="match status" value="1"/>
</dbReference>
<comment type="cofactor">
    <cofactor evidence="3">
        <name>(R)-lipoate</name>
        <dbReference type="ChEBI" id="CHEBI:83088"/>
    </cofactor>
    <text evidence="3">Binds 1 lipoyl cofactor covalently.</text>
</comment>
<dbReference type="NCBIfam" id="NF002270">
    <property type="entry name" value="PRK01202.1"/>
    <property type="match status" value="1"/>
</dbReference>
<dbReference type="HOGENOM" id="CLU_097408_2_2_6"/>
<dbReference type="Gene3D" id="2.40.50.100">
    <property type="match status" value="1"/>
</dbReference>
<dbReference type="PANTHER" id="PTHR11715">
    <property type="entry name" value="GLYCINE CLEAVAGE SYSTEM H PROTEIN"/>
    <property type="match status" value="1"/>
</dbReference>
<dbReference type="EMBL" id="CP005974">
    <property type="protein sequence ID" value="AJR07522.1"/>
    <property type="molecule type" value="Genomic_DNA"/>
</dbReference>
<feature type="domain" description="Lipoyl-binding" evidence="5">
    <location>
        <begin position="24"/>
        <end position="106"/>
    </location>
</feature>
<proteinExistence type="inferred from homology"/>
<dbReference type="GO" id="GO:0005960">
    <property type="term" value="C:glycine cleavage complex"/>
    <property type="evidence" value="ECO:0007669"/>
    <property type="project" value="InterPro"/>
</dbReference>
<protein>
    <recommendedName>
        <fullName evidence="3">Glycine cleavage system H protein</fullName>
    </recommendedName>
</protein>
<evidence type="ECO:0000259" key="5">
    <source>
        <dbReference type="PROSITE" id="PS50968"/>
    </source>
</evidence>
<name>A0A0C5WMF1_9GAMM</name>
<comment type="function">
    <text evidence="3">The glycine cleavage system catalyzes the degradation of glycine. The H protein shuttles the methylamine group of glycine from the P protein to the T protein.</text>
</comment>
<reference evidence="6 7" key="1">
    <citation type="submission" date="2013-05" db="EMBL/GenBank/DDBJ databases">
        <title>Complete genome sequence of the lipase-producing bacterium Photobacterium gaetbulicola Gung47.</title>
        <authorList>
            <person name="Kim Y.-O."/>
        </authorList>
    </citation>
    <scope>NUCLEOTIDE SEQUENCE [LARGE SCALE GENOMIC DNA]</scope>
    <source>
        <strain evidence="6 7">Gung47</strain>
    </source>
</reference>
<comment type="similarity">
    <text evidence="1 3">Belongs to the GcvH family.</text>
</comment>
<feature type="modified residue" description="N6-lipoyllysine" evidence="3 4">
    <location>
        <position position="65"/>
    </location>
</feature>
<dbReference type="PATRIC" id="fig|658445.3.peg.2705"/>
<evidence type="ECO:0000256" key="2">
    <source>
        <dbReference type="ARBA" id="ARBA00022823"/>
    </source>
</evidence>
<evidence type="ECO:0000313" key="7">
    <source>
        <dbReference type="Proteomes" id="UP000032303"/>
    </source>
</evidence>
<evidence type="ECO:0000256" key="1">
    <source>
        <dbReference type="ARBA" id="ARBA00009249"/>
    </source>
</evidence>
<dbReference type="CDD" id="cd06848">
    <property type="entry name" value="GCS_H"/>
    <property type="match status" value="1"/>
</dbReference>
<keyword evidence="7" id="KW-1185">Reference proteome</keyword>
<dbReference type="STRING" id="658445.H744_2c0800"/>
<organism evidence="6 7">
    <name type="scientific">Photobacterium gaetbulicola Gung47</name>
    <dbReference type="NCBI Taxonomy" id="658445"/>
    <lineage>
        <taxon>Bacteria</taxon>
        <taxon>Pseudomonadati</taxon>
        <taxon>Pseudomonadota</taxon>
        <taxon>Gammaproteobacteria</taxon>
        <taxon>Vibrionales</taxon>
        <taxon>Vibrionaceae</taxon>
        <taxon>Photobacterium</taxon>
    </lineage>
</organism>
<gene>
    <name evidence="3" type="primary">gcvH</name>
    <name evidence="6" type="ORF">H744_2c0800</name>
</gene>
<sequence length="131" mass="14221">MSYIPSELKFTNTHEWVRHEGDGIFTVGITDHAQSLLGDMVFVDLPEIDAATEAGEDCAVAESVKAASDIYAPLSGFVIAINEDLEGSPELVNSDPYGDGWLFQLKVEDDGEFADLLDADSYSDLVDEDSD</sequence>
<evidence type="ECO:0000313" key="6">
    <source>
        <dbReference type="EMBL" id="AJR07522.1"/>
    </source>
</evidence>
<dbReference type="Proteomes" id="UP000032303">
    <property type="component" value="Chromosome 2"/>
</dbReference>
<accession>A0A0C5WMF1</accession>
<dbReference type="GO" id="GO:0009249">
    <property type="term" value="P:protein lipoylation"/>
    <property type="evidence" value="ECO:0007669"/>
    <property type="project" value="TreeGrafter"/>
</dbReference>
<dbReference type="NCBIfam" id="TIGR00527">
    <property type="entry name" value="gcvH"/>
    <property type="match status" value="1"/>
</dbReference>
<dbReference type="InterPro" id="IPR000089">
    <property type="entry name" value="Biotin_lipoyl"/>
</dbReference>
<dbReference type="GO" id="GO:0019464">
    <property type="term" value="P:glycine decarboxylation via glycine cleavage system"/>
    <property type="evidence" value="ECO:0007669"/>
    <property type="project" value="UniProtKB-UniRule"/>
</dbReference>
<comment type="subunit">
    <text evidence="3">The glycine cleavage system is composed of four proteins: P, T, L and H.</text>
</comment>
<dbReference type="HAMAP" id="MF_00272">
    <property type="entry name" value="GcvH"/>
    <property type="match status" value="1"/>
</dbReference>
<dbReference type="PANTHER" id="PTHR11715:SF3">
    <property type="entry name" value="GLYCINE CLEAVAGE SYSTEM H PROTEIN-RELATED"/>
    <property type="match status" value="1"/>
</dbReference>
<dbReference type="InterPro" id="IPR002930">
    <property type="entry name" value="GCV_H"/>
</dbReference>
<evidence type="ECO:0000256" key="4">
    <source>
        <dbReference type="PIRSR" id="PIRSR617453-50"/>
    </source>
</evidence>
<evidence type="ECO:0000256" key="3">
    <source>
        <dbReference type="HAMAP-Rule" id="MF_00272"/>
    </source>
</evidence>
<dbReference type="OrthoDB" id="9796712at2"/>
<dbReference type="InterPro" id="IPR011053">
    <property type="entry name" value="Single_hybrid_motif"/>
</dbReference>
<dbReference type="AlphaFoldDB" id="A0A0C5WMF1"/>
<dbReference type="SUPFAM" id="SSF51230">
    <property type="entry name" value="Single hybrid motif"/>
    <property type="match status" value="1"/>
</dbReference>
<dbReference type="InterPro" id="IPR033753">
    <property type="entry name" value="GCV_H/Fam206"/>
</dbReference>
<dbReference type="KEGG" id="pgb:H744_2c0800"/>